<evidence type="ECO:0000313" key="2">
    <source>
        <dbReference type="Proteomes" id="UP001234178"/>
    </source>
</evidence>
<dbReference type="EMBL" id="JAOYFB010000001">
    <property type="protein sequence ID" value="KAK4003995.1"/>
    <property type="molecule type" value="Genomic_DNA"/>
</dbReference>
<organism evidence="1 2">
    <name type="scientific">Daphnia magna</name>
    <dbReference type="NCBI Taxonomy" id="35525"/>
    <lineage>
        <taxon>Eukaryota</taxon>
        <taxon>Metazoa</taxon>
        <taxon>Ecdysozoa</taxon>
        <taxon>Arthropoda</taxon>
        <taxon>Crustacea</taxon>
        <taxon>Branchiopoda</taxon>
        <taxon>Diplostraca</taxon>
        <taxon>Cladocera</taxon>
        <taxon>Anomopoda</taxon>
        <taxon>Daphniidae</taxon>
        <taxon>Daphnia</taxon>
    </lineage>
</organism>
<comment type="caution">
    <text evidence="1">The sequence shown here is derived from an EMBL/GenBank/DDBJ whole genome shotgun (WGS) entry which is preliminary data.</text>
</comment>
<sequence length="63" mass="7034">MVGSSTPWQGSGKGGTLLVSTKEDTKEKYLVKQRIVPVNAIMRTLVTIKIRVLEQFLPVINTY</sequence>
<accession>A0ABQ9YTM9</accession>
<gene>
    <name evidence="1" type="ORF">OUZ56_005739</name>
</gene>
<protein>
    <submittedName>
        <fullName evidence="1">Uncharacterized protein</fullName>
    </submittedName>
</protein>
<keyword evidence="2" id="KW-1185">Reference proteome</keyword>
<evidence type="ECO:0000313" key="1">
    <source>
        <dbReference type="EMBL" id="KAK4003995.1"/>
    </source>
</evidence>
<dbReference type="Proteomes" id="UP001234178">
    <property type="component" value="Unassembled WGS sequence"/>
</dbReference>
<reference evidence="1 2" key="1">
    <citation type="journal article" date="2023" name="Nucleic Acids Res.">
        <title>The hologenome of Daphnia magna reveals possible DNA methylation and microbiome-mediated evolution of the host genome.</title>
        <authorList>
            <person name="Chaturvedi A."/>
            <person name="Li X."/>
            <person name="Dhandapani V."/>
            <person name="Marshall H."/>
            <person name="Kissane S."/>
            <person name="Cuenca-Cambronero M."/>
            <person name="Asole G."/>
            <person name="Calvet F."/>
            <person name="Ruiz-Romero M."/>
            <person name="Marangio P."/>
            <person name="Guigo R."/>
            <person name="Rago D."/>
            <person name="Mirbahai L."/>
            <person name="Eastwood N."/>
            <person name="Colbourne J.K."/>
            <person name="Zhou J."/>
            <person name="Mallon E."/>
            <person name="Orsini L."/>
        </authorList>
    </citation>
    <scope>NUCLEOTIDE SEQUENCE [LARGE SCALE GENOMIC DNA]</scope>
    <source>
        <strain evidence="1">LRV0_1</strain>
    </source>
</reference>
<name>A0ABQ9YTM9_9CRUS</name>
<proteinExistence type="predicted"/>